<dbReference type="AlphaFoldDB" id="A0A3M8AGI6"/>
<evidence type="ECO:0000256" key="2">
    <source>
        <dbReference type="SAM" id="Phobius"/>
    </source>
</evidence>
<feature type="region of interest" description="Disordered" evidence="1">
    <location>
        <begin position="182"/>
        <end position="216"/>
    </location>
</feature>
<protein>
    <submittedName>
        <fullName evidence="3">Peptidase</fullName>
    </submittedName>
</protein>
<evidence type="ECO:0000256" key="1">
    <source>
        <dbReference type="SAM" id="MobiDB-lite"/>
    </source>
</evidence>
<organism evidence="3 4">
    <name type="scientific">Agromyces tardus</name>
    <dbReference type="NCBI Taxonomy" id="2583849"/>
    <lineage>
        <taxon>Bacteria</taxon>
        <taxon>Bacillati</taxon>
        <taxon>Actinomycetota</taxon>
        <taxon>Actinomycetes</taxon>
        <taxon>Micrococcales</taxon>
        <taxon>Microbacteriaceae</taxon>
        <taxon>Agromyces</taxon>
    </lineage>
</organism>
<accession>A0A3M8AGI6</accession>
<evidence type="ECO:0000313" key="4">
    <source>
        <dbReference type="Proteomes" id="UP000275048"/>
    </source>
</evidence>
<dbReference type="Proteomes" id="UP000275048">
    <property type="component" value="Unassembled WGS sequence"/>
</dbReference>
<feature type="transmembrane region" description="Helical" evidence="2">
    <location>
        <begin position="81"/>
        <end position="102"/>
    </location>
</feature>
<dbReference type="EMBL" id="RHHB01000010">
    <property type="protein sequence ID" value="RNB50189.1"/>
    <property type="molecule type" value="Genomic_DNA"/>
</dbReference>
<gene>
    <name evidence="3" type="ORF">EDM22_07790</name>
</gene>
<reference evidence="3 4" key="1">
    <citation type="submission" date="2018-10" db="EMBL/GenBank/DDBJ databases">
        <title>Isolation, diversity and antibacterial activity of antinobacteria from the wheat rhizosphere soil.</title>
        <authorList>
            <person name="Sun T."/>
        </authorList>
    </citation>
    <scope>NUCLEOTIDE SEQUENCE [LARGE SCALE GENOMIC DNA]</scope>
    <source>
        <strain evidence="3 4">SJ-23</strain>
    </source>
</reference>
<evidence type="ECO:0000313" key="3">
    <source>
        <dbReference type="EMBL" id="RNB50189.1"/>
    </source>
</evidence>
<keyword evidence="2" id="KW-0472">Membrane</keyword>
<proteinExistence type="predicted"/>
<feature type="transmembrane region" description="Helical" evidence="2">
    <location>
        <begin position="136"/>
        <end position="164"/>
    </location>
</feature>
<feature type="transmembrane region" description="Helical" evidence="2">
    <location>
        <begin position="52"/>
        <end position="74"/>
    </location>
</feature>
<feature type="compositionally biased region" description="Basic and acidic residues" evidence="1">
    <location>
        <begin position="192"/>
        <end position="216"/>
    </location>
</feature>
<name>A0A3M8AGI6_9MICO</name>
<sequence>MRRDRMKLPSIVAVIAGAGLVLLSWSQAWFELVLTADSAAPSGGAAIEVSGQVASPALAALALAGLALAGALAIAGPAIRIVLGILAVVLGGAVLLAAGITLGDPVAAVSPAVAAATGVTGDDPTAALVQSATATLWPLAAIAGGVLVAASGVLVLATGTAWPVSTRRYRAVRFAAADAAADAAAGGSGSDRAIDDWDELSRGDDPTGDEPRGASR</sequence>
<keyword evidence="4" id="KW-1185">Reference proteome</keyword>
<dbReference type="Pfam" id="PF09534">
    <property type="entry name" value="Trp_oprn_chp"/>
    <property type="match status" value="1"/>
</dbReference>
<dbReference type="InterPro" id="IPR019051">
    <property type="entry name" value="Trp_biosyn_TM_oprn/chp"/>
</dbReference>
<comment type="caution">
    <text evidence="3">The sequence shown here is derived from an EMBL/GenBank/DDBJ whole genome shotgun (WGS) entry which is preliminary data.</text>
</comment>
<keyword evidence="2" id="KW-1133">Transmembrane helix</keyword>
<keyword evidence="2" id="KW-0812">Transmembrane</keyword>